<dbReference type="CDD" id="cd00093">
    <property type="entry name" value="HTH_XRE"/>
    <property type="match status" value="1"/>
</dbReference>
<dbReference type="EMBL" id="BAAAKJ010000345">
    <property type="protein sequence ID" value="GAA1408704.1"/>
    <property type="molecule type" value="Genomic_DNA"/>
</dbReference>
<keyword evidence="3" id="KW-1185">Reference proteome</keyword>
<dbReference type="InterPro" id="IPR010982">
    <property type="entry name" value="Lambda_DNA-bd_dom_sf"/>
</dbReference>
<organism evidence="2 3">
    <name type="scientific">Kitasatospora putterlickiae</name>
    <dbReference type="NCBI Taxonomy" id="221725"/>
    <lineage>
        <taxon>Bacteria</taxon>
        <taxon>Bacillati</taxon>
        <taxon>Actinomycetota</taxon>
        <taxon>Actinomycetes</taxon>
        <taxon>Kitasatosporales</taxon>
        <taxon>Streptomycetaceae</taxon>
        <taxon>Kitasatospora</taxon>
    </lineage>
</organism>
<name>A0ABN1YEY2_9ACTN</name>
<accession>A0ABN1YEY2</accession>
<dbReference type="SMART" id="SM00530">
    <property type="entry name" value="HTH_XRE"/>
    <property type="match status" value="1"/>
</dbReference>
<dbReference type="Pfam" id="PF13560">
    <property type="entry name" value="HTH_31"/>
    <property type="match status" value="1"/>
</dbReference>
<dbReference type="PROSITE" id="PS50943">
    <property type="entry name" value="HTH_CROC1"/>
    <property type="match status" value="1"/>
</dbReference>
<reference evidence="2 3" key="1">
    <citation type="journal article" date="2019" name="Int. J. Syst. Evol. Microbiol.">
        <title>The Global Catalogue of Microorganisms (GCM) 10K type strain sequencing project: providing services to taxonomists for standard genome sequencing and annotation.</title>
        <authorList>
            <consortium name="The Broad Institute Genomics Platform"/>
            <consortium name="The Broad Institute Genome Sequencing Center for Infectious Disease"/>
            <person name="Wu L."/>
            <person name="Ma J."/>
        </authorList>
    </citation>
    <scope>NUCLEOTIDE SEQUENCE [LARGE SCALE GENOMIC DNA]</scope>
    <source>
        <strain evidence="2 3">JCM 12393</strain>
    </source>
</reference>
<dbReference type="Pfam" id="PF19054">
    <property type="entry name" value="DUF5753"/>
    <property type="match status" value="1"/>
</dbReference>
<evidence type="ECO:0000313" key="3">
    <source>
        <dbReference type="Proteomes" id="UP001499863"/>
    </source>
</evidence>
<dbReference type="RefSeq" id="WP_344342893.1">
    <property type="nucleotide sequence ID" value="NZ_BAAAKJ010000345.1"/>
</dbReference>
<proteinExistence type="predicted"/>
<gene>
    <name evidence="2" type="ORF">GCM10009639_58720</name>
</gene>
<dbReference type="SUPFAM" id="SSF47413">
    <property type="entry name" value="lambda repressor-like DNA-binding domains"/>
    <property type="match status" value="1"/>
</dbReference>
<dbReference type="InterPro" id="IPR001387">
    <property type="entry name" value="Cro/C1-type_HTH"/>
</dbReference>
<evidence type="ECO:0000313" key="2">
    <source>
        <dbReference type="EMBL" id="GAA1408704.1"/>
    </source>
</evidence>
<comment type="caution">
    <text evidence="2">The sequence shown here is derived from an EMBL/GenBank/DDBJ whole genome shotgun (WGS) entry which is preliminary data.</text>
</comment>
<sequence>MNRKELDPDSSPTAKFGVLLRQAREARGWTQEQLGGLVGYSAVHISAVETGRKPPTSRFARRIDDAFETDRFEREWRQSEQRFLFEGFDQYTVKERESVAVRIFELDMIPGMLQHPDYSAAYEMAPVRRGEATREQAEERLKVLAGRQQLLDRAVTVHAVLDESALRRQIGGTAVMACQMKHLEDLAARPRVILQVAPCTLGELRPFSHSVTLLTLPTRTMVGYTETLGRGLLERDSEVVAGWAAQYDRLQVDALTRLDSVTMIREARRDYERHAQ</sequence>
<dbReference type="Proteomes" id="UP001499863">
    <property type="component" value="Unassembled WGS sequence"/>
</dbReference>
<dbReference type="Gene3D" id="1.10.260.40">
    <property type="entry name" value="lambda repressor-like DNA-binding domains"/>
    <property type="match status" value="1"/>
</dbReference>
<evidence type="ECO:0000259" key="1">
    <source>
        <dbReference type="PROSITE" id="PS50943"/>
    </source>
</evidence>
<feature type="domain" description="HTH cro/C1-type" evidence="1">
    <location>
        <begin position="20"/>
        <end position="72"/>
    </location>
</feature>
<dbReference type="InterPro" id="IPR043917">
    <property type="entry name" value="DUF5753"/>
</dbReference>
<protein>
    <submittedName>
        <fullName evidence="2">Helix-turn-helix transcriptional regulator</fullName>
    </submittedName>
</protein>